<protein>
    <recommendedName>
        <fullName evidence="4">DUF2393 domain-containing protein</fullName>
    </recommendedName>
</protein>
<evidence type="ECO:0008006" key="4">
    <source>
        <dbReference type="Google" id="ProtNLM"/>
    </source>
</evidence>
<accession>A0A2X4R5T8</accession>
<dbReference type="AlphaFoldDB" id="A0A2X4R5T8"/>
<gene>
    <name evidence="2" type="ORF">NCTC10839_01299</name>
</gene>
<evidence type="ECO:0000313" key="3">
    <source>
        <dbReference type="Proteomes" id="UP000248808"/>
    </source>
</evidence>
<feature type="chain" id="PRO_5015937567" description="DUF2393 domain-containing protein" evidence="1">
    <location>
        <begin position="24"/>
        <end position="167"/>
    </location>
</feature>
<evidence type="ECO:0000313" key="2">
    <source>
        <dbReference type="EMBL" id="SQH97386.1"/>
    </source>
</evidence>
<sequence>MSFFKYLVLALFAASCSISSAIAKENVSKEKPKSVEKTATAEKSYPKYVNYTISIDVGDRDIVVGEDGQALSRFKYTITNKSEFPIQNIQWLSVYVHNRQVVHSQDMQIELENTLLPGKTLTINLQIPFTQIDEKYRSIFMNTQEPIHVYKVERSVMFKDKKVVSDN</sequence>
<reference evidence="2 3" key="1">
    <citation type="submission" date="2018-06" db="EMBL/GenBank/DDBJ databases">
        <authorList>
            <consortium name="Pathogen Informatics"/>
            <person name="Doyle S."/>
        </authorList>
    </citation>
    <scope>NUCLEOTIDE SEQUENCE [LARGE SCALE GENOMIC DNA]</scope>
    <source>
        <strain evidence="2 3">NCTC10839</strain>
    </source>
</reference>
<dbReference type="PROSITE" id="PS51257">
    <property type="entry name" value="PROKAR_LIPOPROTEIN"/>
    <property type="match status" value="1"/>
</dbReference>
<proteinExistence type="predicted"/>
<feature type="signal peptide" evidence="1">
    <location>
        <begin position="1"/>
        <end position="23"/>
    </location>
</feature>
<dbReference type="EMBL" id="LS483458">
    <property type="protein sequence ID" value="SQH97386.1"/>
    <property type="molecule type" value="Genomic_DNA"/>
</dbReference>
<dbReference type="Proteomes" id="UP000248808">
    <property type="component" value="Chromosome 1"/>
</dbReference>
<keyword evidence="1" id="KW-0732">Signal</keyword>
<dbReference type="KEGG" id="hhz:NCTC10839_01299"/>
<organism evidence="2 3">
    <name type="scientific">Haemophilus haemolyticus</name>
    <dbReference type="NCBI Taxonomy" id="726"/>
    <lineage>
        <taxon>Bacteria</taxon>
        <taxon>Pseudomonadati</taxon>
        <taxon>Pseudomonadota</taxon>
        <taxon>Gammaproteobacteria</taxon>
        <taxon>Pasteurellales</taxon>
        <taxon>Pasteurellaceae</taxon>
        <taxon>Haemophilus</taxon>
    </lineage>
</organism>
<dbReference type="GeneID" id="56957884"/>
<evidence type="ECO:0000256" key="1">
    <source>
        <dbReference type="SAM" id="SignalP"/>
    </source>
</evidence>
<name>A0A2X4R5T8_HAEHA</name>
<dbReference type="RefSeq" id="WP_005633463.1">
    <property type="nucleotide sequence ID" value="NZ_LS483458.1"/>
</dbReference>